<evidence type="ECO:0000313" key="7">
    <source>
        <dbReference type="EMBL" id="JAR87980.1"/>
    </source>
</evidence>
<feature type="domain" description="PHD-type" evidence="6">
    <location>
        <begin position="26"/>
        <end position="82"/>
    </location>
</feature>
<dbReference type="SUPFAM" id="SSF57903">
    <property type="entry name" value="FYVE/PHD zinc finger"/>
    <property type="match status" value="1"/>
</dbReference>
<dbReference type="Pfam" id="PF14529">
    <property type="entry name" value="Exo_endo_phos_2"/>
    <property type="match status" value="1"/>
</dbReference>
<dbReference type="PROSITE" id="PS50016">
    <property type="entry name" value="ZF_PHD_2"/>
    <property type="match status" value="1"/>
</dbReference>
<dbReference type="GO" id="GO:0031012">
    <property type="term" value="C:extracellular matrix"/>
    <property type="evidence" value="ECO:0007669"/>
    <property type="project" value="TreeGrafter"/>
</dbReference>
<dbReference type="GO" id="GO:0008270">
    <property type="term" value="F:zinc ion binding"/>
    <property type="evidence" value="ECO:0007669"/>
    <property type="project" value="UniProtKB-KW"/>
</dbReference>
<dbReference type="GO" id="GO:0003824">
    <property type="term" value="F:catalytic activity"/>
    <property type="evidence" value="ECO:0007669"/>
    <property type="project" value="InterPro"/>
</dbReference>
<dbReference type="AlphaFoldDB" id="A0A147BB38"/>
<evidence type="ECO:0000256" key="5">
    <source>
        <dbReference type="SAM" id="SignalP"/>
    </source>
</evidence>
<reference evidence="7" key="1">
    <citation type="journal article" date="2018" name="PLoS Negl. Trop. Dis.">
        <title>Sialome diversity of ticks revealed by RNAseq of single tick salivary glands.</title>
        <authorList>
            <person name="Perner J."/>
            <person name="Kropackova S."/>
            <person name="Kopacek P."/>
            <person name="Ribeiro J.M."/>
        </authorList>
    </citation>
    <scope>NUCLEOTIDE SEQUENCE</scope>
    <source>
        <strain evidence="7">Siblings of single egg batch collected in Ceske Budejovice</strain>
        <tissue evidence="7">Salivary glands</tissue>
    </source>
</reference>
<evidence type="ECO:0000259" key="6">
    <source>
        <dbReference type="PROSITE" id="PS50016"/>
    </source>
</evidence>
<dbReference type="SUPFAM" id="SSF56219">
    <property type="entry name" value="DNase I-like"/>
    <property type="match status" value="1"/>
</dbReference>
<keyword evidence="2 4" id="KW-0863">Zinc-finger</keyword>
<accession>A0A147BB38</accession>
<dbReference type="EMBL" id="GEGO01007424">
    <property type="protein sequence ID" value="JAR87980.1"/>
    <property type="molecule type" value="Transcribed_RNA"/>
</dbReference>
<keyword evidence="3" id="KW-0862">Zinc</keyword>
<sequence length="607" mass="67987">MHAHRHHIVWCLLLAGDIAPNPGPQPTTCACCTKRVRDNQAALCCDTCEGWFHRGCVHMSLGQYRRLGSCSDPWVCTVCSLPHFSDDYFDVPSKAPCPLLPSPTPGIADGRRVDAENQTHPSGVNKGLTLWYTNCRSVKNKIFDLQATVASLARPAVILLTETWLDPGVHDSELFDPSYTVFRKDRHGRGGSVLIATPSSLCVNRREDLESSDLEAVFVEVFLPRGTVLLACVYCPPNRRKESYSLLDASLSRVRFECYKDVVLLGDFNSHIDWWSRQEPYPSDHTDDILLDITSAMGLQQVCHSATYQAQLAQGCASSFIDLVFTTDITWMLSCDVYPGLSGSDHQAIEVEYATCLPRKGRFARTLWSFHQIDHAHMAKLAHLAPWCLTTGDDCADNYELWCDFVGAIQKECVPCSHSSTRRKRSPWITPEIRKMAGRKRALFRRAARTQCQILLQRAKDLQRSIKSAISRAHSAYAHTISMKAKKDPKLFWQYFNGLQSSRQHPCFSRDHHPITSPRDIAQLFVSQFSSAFSHNSSSPDPDLLVQTIEASTSQPVTCLPNLCLSLDDLHEAARLIRPSNCAGPDLIAPTFIKSLFPYLSFSLLSL</sequence>
<name>A0A147BB38_IXORI</name>
<proteinExistence type="predicted"/>
<dbReference type="InterPro" id="IPR019786">
    <property type="entry name" value="Zinc_finger_PHD-type_CS"/>
</dbReference>
<dbReference type="PROSITE" id="PS51257">
    <property type="entry name" value="PROKAR_LIPOPROTEIN"/>
    <property type="match status" value="1"/>
</dbReference>
<keyword evidence="5" id="KW-0732">Signal</keyword>
<dbReference type="Gene3D" id="3.30.40.10">
    <property type="entry name" value="Zinc/RING finger domain, C3HC4 (zinc finger)"/>
    <property type="match status" value="1"/>
</dbReference>
<dbReference type="InterPro" id="IPR011011">
    <property type="entry name" value="Znf_FYVE_PHD"/>
</dbReference>
<dbReference type="InterPro" id="IPR013083">
    <property type="entry name" value="Znf_RING/FYVE/PHD"/>
</dbReference>
<protein>
    <submittedName>
        <fullName evidence="7">Putative crack-11 bf</fullName>
    </submittedName>
</protein>
<evidence type="ECO:0000256" key="2">
    <source>
        <dbReference type="ARBA" id="ARBA00022771"/>
    </source>
</evidence>
<dbReference type="GO" id="GO:0061343">
    <property type="term" value="P:cell adhesion involved in heart morphogenesis"/>
    <property type="evidence" value="ECO:0007669"/>
    <property type="project" value="TreeGrafter"/>
</dbReference>
<dbReference type="InterPro" id="IPR019787">
    <property type="entry name" value="Znf_PHD-finger"/>
</dbReference>
<dbReference type="PANTHER" id="PTHR33395">
    <property type="entry name" value="TRANSCRIPTASE, PUTATIVE-RELATED-RELATED"/>
    <property type="match status" value="1"/>
</dbReference>
<feature type="signal peptide" evidence="5">
    <location>
        <begin position="1"/>
        <end position="20"/>
    </location>
</feature>
<evidence type="ECO:0000256" key="3">
    <source>
        <dbReference type="ARBA" id="ARBA00022833"/>
    </source>
</evidence>
<dbReference type="InterPro" id="IPR036691">
    <property type="entry name" value="Endo/exonu/phosph_ase_sf"/>
</dbReference>
<dbReference type="Gene3D" id="3.60.10.10">
    <property type="entry name" value="Endonuclease/exonuclease/phosphatase"/>
    <property type="match status" value="1"/>
</dbReference>
<dbReference type="PROSITE" id="PS01359">
    <property type="entry name" value="ZF_PHD_1"/>
    <property type="match status" value="1"/>
</dbReference>
<feature type="chain" id="PRO_5007541898" evidence="5">
    <location>
        <begin position="21"/>
        <end position="607"/>
    </location>
</feature>
<organism evidence="7">
    <name type="scientific">Ixodes ricinus</name>
    <name type="common">Common tick</name>
    <name type="synonym">Acarus ricinus</name>
    <dbReference type="NCBI Taxonomy" id="34613"/>
    <lineage>
        <taxon>Eukaryota</taxon>
        <taxon>Metazoa</taxon>
        <taxon>Ecdysozoa</taxon>
        <taxon>Arthropoda</taxon>
        <taxon>Chelicerata</taxon>
        <taxon>Arachnida</taxon>
        <taxon>Acari</taxon>
        <taxon>Parasitiformes</taxon>
        <taxon>Ixodida</taxon>
        <taxon>Ixodoidea</taxon>
        <taxon>Ixodidae</taxon>
        <taxon>Ixodinae</taxon>
        <taxon>Ixodes</taxon>
    </lineage>
</organism>
<dbReference type="InterPro" id="IPR005135">
    <property type="entry name" value="Endo/exonuclease/phosphatase"/>
</dbReference>
<evidence type="ECO:0000256" key="4">
    <source>
        <dbReference type="PROSITE-ProRule" id="PRU00146"/>
    </source>
</evidence>
<keyword evidence="1" id="KW-0479">Metal-binding</keyword>
<dbReference type="GO" id="GO:0007508">
    <property type="term" value="P:larval heart development"/>
    <property type="evidence" value="ECO:0007669"/>
    <property type="project" value="TreeGrafter"/>
</dbReference>
<dbReference type="PANTHER" id="PTHR33395:SF22">
    <property type="entry name" value="REVERSE TRANSCRIPTASE DOMAIN-CONTAINING PROTEIN"/>
    <property type="match status" value="1"/>
</dbReference>
<evidence type="ECO:0000256" key="1">
    <source>
        <dbReference type="ARBA" id="ARBA00022723"/>
    </source>
</evidence>